<keyword evidence="1" id="KW-0812">Transmembrane</keyword>
<keyword evidence="1" id="KW-0472">Membrane</keyword>
<feature type="transmembrane region" description="Helical" evidence="1">
    <location>
        <begin position="134"/>
        <end position="154"/>
    </location>
</feature>
<dbReference type="AlphaFoldDB" id="A0A3B0XB92"/>
<feature type="transmembrane region" description="Helical" evidence="1">
    <location>
        <begin position="6"/>
        <end position="27"/>
    </location>
</feature>
<gene>
    <name evidence="2" type="ORF">MNBD_GAMMA08-3110</name>
</gene>
<reference evidence="2" key="1">
    <citation type="submission" date="2018-06" db="EMBL/GenBank/DDBJ databases">
        <authorList>
            <person name="Zhirakovskaya E."/>
        </authorList>
    </citation>
    <scope>NUCLEOTIDE SEQUENCE</scope>
</reference>
<feature type="transmembrane region" description="Helical" evidence="1">
    <location>
        <begin position="65"/>
        <end position="85"/>
    </location>
</feature>
<protein>
    <submittedName>
        <fullName evidence="2">Uncharacterized protein</fullName>
    </submittedName>
</protein>
<organism evidence="2">
    <name type="scientific">hydrothermal vent metagenome</name>
    <dbReference type="NCBI Taxonomy" id="652676"/>
    <lineage>
        <taxon>unclassified sequences</taxon>
        <taxon>metagenomes</taxon>
        <taxon>ecological metagenomes</taxon>
    </lineage>
</organism>
<name>A0A3B0XB92_9ZZZZ</name>
<evidence type="ECO:0000313" key="2">
    <source>
        <dbReference type="EMBL" id="VAW65021.1"/>
    </source>
</evidence>
<accession>A0A3B0XB92</accession>
<evidence type="ECO:0000256" key="1">
    <source>
        <dbReference type="SAM" id="Phobius"/>
    </source>
</evidence>
<feature type="transmembrane region" description="Helical" evidence="1">
    <location>
        <begin position="34"/>
        <end position="53"/>
    </location>
</feature>
<feature type="transmembrane region" description="Helical" evidence="1">
    <location>
        <begin position="106"/>
        <end position="128"/>
    </location>
</feature>
<sequence>MATLLNFNWFMIGLDTIMIIYTLWVLSLKNNNKFHYGIGLGLFIWLTVLHFGLSTKSLFPEDISGIFFLIIIFIAVGLVGALLLFTPPIRRIVLGLDQQQLLLIQGIRVFFGASFLTQASLGAMPLLFGVIDGWTHVAAGFFGLIAAYSVASGINAARRVWFANIFGLLDILIVASSLSLLILDDITPHGSMMYAVFLPAPLWLWAHLISIYKLVQSNKVGSPC</sequence>
<keyword evidence="1" id="KW-1133">Transmembrane helix</keyword>
<feature type="transmembrane region" description="Helical" evidence="1">
    <location>
        <begin position="161"/>
        <end position="182"/>
    </location>
</feature>
<feature type="transmembrane region" description="Helical" evidence="1">
    <location>
        <begin position="194"/>
        <end position="215"/>
    </location>
</feature>
<proteinExistence type="predicted"/>
<dbReference type="EMBL" id="UOFH01000304">
    <property type="protein sequence ID" value="VAW65021.1"/>
    <property type="molecule type" value="Genomic_DNA"/>
</dbReference>